<feature type="transmembrane region" description="Helical" evidence="1">
    <location>
        <begin position="198"/>
        <end position="220"/>
    </location>
</feature>
<keyword evidence="3" id="KW-1185">Reference proteome</keyword>
<comment type="caution">
    <text evidence="2">The sequence shown here is derived from an EMBL/GenBank/DDBJ whole genome shotgun (WGS) entry which is preliminary data.</text>
</comment>
<evidence type="ECO:0008006" key="4">
    <source>
        <dbReference type="Google" id="ProtNLM"/>
    </source>
</evidence>
<feature type="transmembrane region" description="Helical" evidence="1">
    <location>
        <begin position="130"/>
        <end position="153"/>
    </location>
</feature>
<feature type="transmembrane region" description="Helical" evidence="1">
    <location>
        <begin position="81"/>
        <end position="98"/>
    </location>
</feature>
<keyword evidence="1" id="KW-0472">Membrane</keyword>
<gene>
    <name evidence="2" type="ORF">GKQ77_14050</name>
</gene>
<dbReference type="Pfam" id="PF14256">
    <property type="entry name" value="YwiC"/>
    <property type="match status" value="1"/>
</dbReference>
<feature type="transmembrane region" description="Helical" evidence="1">
    <location>
        <begin position="159"/>
        <end position="177"/>
    </location>
</feature>
<dbReference type="RefSeq" id="WP_219689062.1">
    <property type="nucleotide sequence ID" value="NZ_WMBF01000124.1"/>
</dbReference>
<reference evidence="2 3" key="1">
    <citation type="submission" date="2019-11" db="EMBL/GenBank/DDBJ databases">
        <authorList>
            <person name="Ay H."/>
        </authorList>
    </citation>
    <scope>NUCLEOTIDE SEQUENCE [LARGE SCALE GENOMIC DNA]</scope>
    <source>
        <strain evidence="2 3">BG9H</strain>
    </source>
</reference>
<feature type="transmembrane region" description="Helical" evidence="1">
    <location>
        <begin position="104"/>
        <end position="123"/>
    </location>
</feature>
<proteinExistence type="predicted"/>
<evidence type="ECO:0000313" key="3">
    <source>
        <dbReference type="Proteomes" id="UP001197114"/>
    </source>
</evidence>
<dbReference type="Proteomes" id="UP001197114">
    <property type="component" value="Unassembled WGS sequence"/>
</dbReference>
<dbReference type="InterPro" id="IPR025576">
    <property type="entry name" value="YwiC"/>
</dbReference>
<organism evidence="2 3">
    <name type="scientific">Streptomyces anatolicus</name>
    <dbReference type="NCBI Taxonomy" id="2675858"/>
    <lineage>
        <taxon>Bacteria</taxon>
        <taxon>Bacillati</taxon>
        <taxon>Actinomycetota</taxon>
        <taxon>Actinomycetes</taxon>
        <taxon>Kitasatosporales</taxon>
        <taxon>Streptomycetaceae</taxon>
        <taxon>Streptomyces</taxon>
    </lineage>
</organism>
<feature type="transmembrane region" description="Helical" evidence="1">
    <location>
        <begin position="232"/>
        <end position="253"/>
    </location>
</feature>
<name>A0ABS6YMM8_9ACTN</name>
<keyword evidence="1" id="KW-1133">Transmembrane helix</keyword>
<protein>
    <recommendedName>
        <fullName evidence="4">YwiC-like family protein</fullName>
    </recommendedName>
</protein>
<dbReference type="EMBL" id="WMBF01000124">
    <property type="protein sequence ID" value="MBW5422672.1"/>
    <property type="molecule type" value="Genomic_DNA"/>
</dbReference>
<keyword evidence="1" id="KW-0812">Transmembrane</keyword>
<sequence>MGEKRRGSLRTWLPNQHGAWAMLAVPFAAGVFLGGPAAGPRWAHLPLFAAWLAGYVAAFHAQQWLRLRRLSRNPRAPRRHVRPALASAALCAVCGVPLLFPYPWLLLVALCAAPFVAVNTYYARRNRERALLNGLAAVVPACGMLLVTLRVGGGALADGWRPALACLLSFAGTVPYVKTMIRERGSRTYYRASVTYHALAVPAAYALSPWLAPLFAAYLARAALLPGTGVRVSVVGATEVAGAALLLAVLVLLF</sequence>
<evidence type="ECO:0000313" key="2">
    <source>
        <dbReference type="EMBL" id="MBW5422672.1"/>
    </source>
</evidence>
<accession>A0ABS6YMM8</accession>
<evidence type="ECO:0000256" key="1">
    <source>
        <dbReference type="SAM" id="Phobius"/>
    </source>
</evidence>
<feature type="transmembrane region" description="Helical" evidence="1">
    <location>
        <begin position="43"/>
        <end position="61"/>
    </location>
</feature>
<feature type="transmembrane region" description="Helical" evidence="1">
    <location>
        <begin position="20"/>
        <end position="37"/>
    </location>
</feature>